<evidence type="ECO:0000313" key="1">
    <source>
        <dbReference type="EMBL" id="NLR76017.1"/>
    </source>
</evidence>
<evidence type="ECO:0000313" key="2">
    <source>
        <dbReference type="Proteomes" id="UP000587991"/>
    </source>
</evidence>
<dbReference type="AlphaFoldDB" id="A0A847SAS3"/>
<proteinExistence type="predicted"/>
<gene>
    <name evidence="1" type="ORF">HF682_12700</name>
</gene>
<keyword evidence="2" id="KW-1185">Reference proteome</keyword>
<protein>
    <submittedName>
        <fullName evidence="1">Uncharacterized protein</fullName>
    </submittedName>
</protein>
<dbReference type="Proteomes" id="UP000587991">
    <property type="component" value="Unassembled WGS sequence"/>
</dbReference>
<dbReference type="RefSeq" id="WP_168877695.1">
    <property type="nucleotide sequence ID" value="NZ_JABAIM010000003.1"/>
</dbReference>
<organism evidence="1 2">
    <name type="scientific">Leeia aquatica</name>
    <dbReference type="NCBI Taxonomy" id="2725557"/>
    <lineage>
        <taxon>Bacteria</taxon>
        <taxon>Pseudomonadati</taxon>
        <taxon>Pseudomonadota</taxon>
        <taxon>Betaproteobacteria</taxon>
        <taxon>Neisseriales</taxon>
        <taxon>Leeiaceae</taxon>
        <taxon>Leeia</taxon>
    </lineage>
</organism>
<dbReference type="EMBL" id="JABAIM010000003">
    <property type="protein sequence ID" value="NLR76017.1"/>
    <property type="molecule type" value="Genomic_DNA"/>
</dbReference>
<accession>A0A847SAS3</accession>
<comment type="caution">
    <text evidence="1">The sequence shown here is derived from an EMBL/GenBank/DDBJ whole genome shotgun (WGS) entry which is preliminary data.</text>
</comment>
<sequence length="191" mass="21073">MLLSSLLATTARAADDTPDWTARCQPSSGLQGIRFHSLSGDLAEDDMTITLLYPDGQQRQLALPPGQYHARGTLENVRSLCEGVAAFAVGPHRVLMLLSRDDRPGLDQLEALLVDTRQARVLARRSRLGALKPNEDSFVLLKQSSQRYWVRLVRHILPGACDCVAGDIEDWFQLRVSGSRLQAGWVSAARP</sequence>
<reference evidence="1 2" key="1">
    <citation type="submission" date="2020-04" db="EMBL/GenBank/DDBJ databases">
        <title>Draft genome of Leeia sp. IMCC25680.</title>
        <authorList>
            <person name="Song J."/>
            <person name="Cho J.-C."/>
        </authorList>
    </citation>
    <scope>NUCLEOTIDE SEQUENCE [LARGE SCALE GENOMIC DNA]</scope>
    <source>
        <strain evidence="1 2">IMCC25680</strain>
    </source>
</reference>
<name>A0A847SAS3_9NEIS</name>